<accession>A0A0R0L3D1</accession>
<protein>
    <submittedName>
        <fullName evidence="1 2">Uncharacterized protein</fullName>
    </submittedName>
</protein>
<reference evidence="1" key="3">
    <citation type="submission" date="2018-07" db="EMBL/GenBank/DDBJ databases">
        <title>WGS assembly of Glycine max.</title>
        <authorList>
            <person name="Schmutz J."/>
            <person name="Cannon S."/>
            <person name="Schlueter J."/>
            <person name="Ma J."/>
            <person name="Mitros T."/>
            <person name="Nelson W."/>
            <person name="Hyten D."/>
            <person name="Song Q."/>
            <person name="Thelen J."/>
            <person name="Cheng J."/>
            <person name="Xu D."/>
            <person name="Hellsten U."/>
            <person name="May G."/>
            <person name="Yu Y."/>
            <person name="Sakurai T."/>
            <person name="Umezawa T."/>
            <person name="Bhattacharyya M."/>
            <person name="Sandhu D."/>
            <person name="Valliyodan B."/>
            <person name="Lindquist E."/>
            <person name="Peto M."/>
            <person name="Grant D."/>
            <person name="Shu S."/>
            <person name="Goodstein D."/>
            <person name="Barry K."/>
            <person name="Futrell-Griggs M."/>
            <person name="Abernathy B."/>
            <person name="Du J."/>
            <person name="Tian Z."/>
            <person name="Zhu L."/>
            <person name="Gill N."/>
            <person name="Joshi T."/>
            <person name="Libault M."/>
            <person name="Sethuraman A."/>
            <person name="Zhang X."/>
            <person name="Shinozaki K."/>
            <person name="Nguyen H."/>
            <person name="Wing R."/>
            <person name="Cregan P."/>
            <person name="Specht J."/>
            <person name="Grimwood J."/>
            <person name="Rokhsar D."/>
            <person name="Stacey G."/>
            <person name="Shoemaker R."/>
            <person name="Jackson S."/>
        </authorList>
    </citation>
    <scope>NUCLEOTIDE SEQUENCE</scope>
    <source>
        <tissue evidence="1">Callus</tissue>
    </source>
</reference>
<organism evidence="1">
    <name type="scientific">Glycine max</name>
    <name type="common">Soybean</name>
    <name type="synonym">Glycine hispida</name>
    <dbReference type="NCBI Taxonomy" id="3847"/>
    <lineage>
        <taxon>Eukaryota</taxon>
        <taxon>Viridiplantae</taxon>
        <taxon>Streptophyta</taxon>
        <taxon>Embryophyta</taxon>
        <taxon>Tracheophyta</taxon>
        <taxon>Spermatophyta</taxon>
        <taxon>Magnoliopsida</taxon>
        <taxon>eudicotyledons</taxon>
        <taxon>Gunneridae</taxon>
        <taxon>Pentapetalae</taxon>
        <taxon>rosids</taxon>
        <taxon>fabids</taxon>
        <taxon>Fabales</taxon>
        <taxon>Fabaceae</taxon>
        <taxon>Papilionoideae</taxon>
        <taxon>50 kb inversion clade</taxon>
        <taxon>NPAAA clade</taxon>
        <taxon>indigoferoid/millettioid clade</taxon>
        <taxon>Phaseoleae</taxon>
        <taxon>Glycine</taxon>
        <taxon>Glycine subgen. Soja</taxon>
    </lineage>
</organism>
<evidence type="ECO:0000313" key="1">
    <source>
        <dbReference type="EMBL" id="KRH72002.1"/>
    </source>
</evidence>
<keyword evidence="3" id="KW-1185">Reference proteome</keyword>
<dbReference type="EnsemblPlants" id="KRH72002">
    <property type="protein sequence ID" value="KRH72002"/>
    <property type="gene ID" value="GLYMA_02G184500"/>
</dbReference>
<dbReference type="AlphaFoldDB" id="A0A0R0L3D1"/>
<gene>
    <name evidence="1" type="ORF">GLYMA_02G184500</name>
</gene>
<evidence type="ECO:0000313" key="3">
    <source>
        <dbReference type="Proteomes" id="UP000008827"/>
    </source>
</evidence>
<evidence type="ECO:0000313" key="2">
    <source>
        <dbReference type="EnsemblPlants" id="KRH72002"/>
    </source>
</evidence>
<sequence>MVYVLPYRPFLSGLNLPLCHSPNNSFLPLFHDLDLPSSSVPSLYCRSSSPSGAAICPYSAVSPLFLRFATTLHLPLVWCSHLFKS</sequence>
<proteinExistence type="predicted"/>
<reference evidence="2" key="2">
    <citation type="submission" date="2018-02" db="UniProtKB">
        <authorList>
            <consortium name="EnsemblPlants"/>
        </authorList>
    </citation>
    <scope>IDENTIFICATION</scope>
    <source>
        <strain evidence="2">Williams 82</strain>
    </source>
</reference>
<reference evidence="1 2" key="1">
    <citation type="journal article" date="2010" name="Nature">
        <title>Genome sequence of the palaeopolyploid soybean.</title>
        <authorList>
            <person name="Schmutz J."/>
            <person name="Cannon S.B."/>
            <person name="Schlueter J."/>
            <person name="Ma J."/>
            <person name="Mitros T."/>
            <person name="Nelson W."/>
            <person name="Hyten D.L."/>
            <person name="Song Q."/>
            <person name="Thelen J.J."/>
            <person name="Cheng J."/>
            <person name="Xu D."/>
            <person name="Hellsten U."/>
            <person name="May G.D."/>
            <person name="Yu Y."/>
            <person name="Sakurai T."/>
            <person name="Umezawa T."/>
            <person name="Bhattacharyya M.K."/>
            <person name="Sandhu D."/>
            <person name="Valliyodan B."/>
            <person name="Lindquist E."/>
            <person name="Peto M."/>
            <person name="Grant D."/>
            <person name="Shu S."/>
            <person name="Goodstein D."/>
            <person name="Barry K."/>
            <person name="Futrell-Griggs M."/>
            <person name="Abernathy B."/>
            <person name="Du J."/>
            <person name="Tian Z."/>
            <person name="Zhu L."/>
            <person name="Gill N."/>
            <person name="Joshi T."/>
            <person name="Libault M."/>
            <person name="Sethuraman A."/>
            <person name="Zhang X.-C."/>
            <person name="Shinozaki K."/>
            <person name="Nguyen H.T."/>
            <person name="Wing R.A."/>
            <person name="Cregan P."/>
            <person name="Specht J."/>
            <person name="Grimwood J."/>
            <person name="Rokhsar D."/>
            <person name="Stacey G."/>
            <person name="Shoemaker R.C."/>
            <person name="Jackson S.A."/>
        </authorList>
    </citation>
    <scope>NUCLEOTIDE SEQUENCE [LARGE SCALE GENOMIC DNA]</scope>
    <source>
        <strain evidence="2">cv. Williams 82</strain>
        <tissue evidence="1">Callus</tissue>
    </source>
</reference>
<dbReference type="Proteomes" id="UP000008827">
    <property type="component" value="Chromosome 2"/>
</dbReference>
<dbReference type="InParanoid" id="A0A0R0L3D1"/>
<name>A0A0R0L3D1_SOYBN</name>
<dbReference type="Gramene" id="KRH72002">
    <property type="protein sequence ID" value="KRH72002"/>
    <property type="gene ID" value="GLYMA_02G184500"/>
</dbReference>
<dbReference type="EMBL" id="CM000835">
    <property type="protein sequence ID" value="KRH72002.1"/>
    <property type="molecule type" value="Genomic_DNA"/>
</dbReference>